<gene>
    <name evidence="1" type="ORF">EV182_004435</name>
</gene>
<comment type="caution">
    <text evidence="1">The sequence shown here is derived from an EMBL/GenBank/DDBJ whole genome shotgun (WGS) entry which is preliminary data.</text>
</comment>
<organism evidence="1 2">
    <name type="scientific">Spiromyces aspiralis</name>
    <dbReference type="NCBI Taxonomy" id="68401"/>
    <lineage>
        <taxon>Eukaryota</taxon>
        <taxon>Fungi</taxon>
        <taxon>Fungi incertae sedis</taxon>
        <taxon>Zoopagomycota</taxon>
        <taxon>Kickxellomycotina</taxon>
        <taxon>Kickxellomycetes</taxon>
        <taxon>Kickxellales</taxon>
        <taxon>Kickxellaceae</taxon>
        <taxon>Spiromyces</taxon>
    </lineage>
</organism>
<accession>A0ACC1HFH0</accession>
<sequence>MSRDKLGACGVAGFVLAATLLRATNVDITAILPFEHNSVGPASLLPDEVLVSRAEDVIRARECTATGGGPAPPPPVLLTVATLTGHVIRAYGWYGASIANGPARKAGYDQVIADAGSSWGDPFECSIMRRDDFNLIASRTDREDVCQTNDKESVNTSRGHMFPAAFLIRATGLDRHGMAAPPAERIPFVHMDVAGSAEDGVEPGLGLCGITGSPVCTLAGAFLDL</sequence>
<evidence type="ECO:0000313" key="2">
    <source>
        <dbReference type="Proteomes" id="UP001145114"/>
    </source>
</evidence>
<dbReference type="EMBL" id="JAMZIH010006500">
    <property type="protein sequence ID" value="KAJ1673853.1"/>
    <property type="molecule type" value="Genomic_DNA"/>
</dbReference>
<protein>
    <submittedName>
        <fullName evidence="1">Uncharacterized protein</fullName>
    </submittedName>
</protein>
<proteinExistence type="predicted"/>
<name>A0ACC1HFH0_9FUNG</name>
<dbReference type="Proteomes" id="UP001145114">
    <property type="component" value="Unassembled WGS sequence"/>
</dbReference>
<keyword evidence="2" id="KW-1185">Reference proteome</keyword>
<evidence type="ECO:0000313" key="1">
    <source>
        <dbReference type="EMBL" id="KAJ1673853.1"/>
    </source>
</evidence>
<reference evidence="1" key="1">
    <citation type="submission" date="2022-06" db="EMBL/GenBank/DDBJ databases">
        <title>Phylogenomic reconstructions and comparative analyses of Kickxellomycotina fungi.</title>
        <authorList>
            <person name="Reynolds N.K."/>
            <person name="Stajich J.E."/>
            <person name="Barry K."/>
            <person name="Grigoriev I.V."/>
            <person name="Crous P."/>
            <person name="Smith M.E."/>
        </authorList>
    </citation>
    <scope>NUCLEOTIDE SEQUENCE</scope>
    <source>
        <strain evidence="1">RSA 2271</strain>
    </source>
</reference>